<dbReference type="Gene3D" id="2.40.50.40">
    <property type="match status" value="1"/>
</dbReference>
<dbReference type="SMART" id="SM00298">
    <property type="entry name" value="CHROMO"/>
    <property type="match status" value="1"/>
</dbReference>
<name>A0A540NH74_MALBA</name>
<dbReference type="EMBL" id="VIEB01000042">
    <property type="protein sequence ID" value="TQE10391.1"/>
    <property type="molecule type" value="Genomic_DNA"/>
</dbReference>
<dbReference type="PANTHER" id="PTHR47240">
    <property type="entry name" value="CHROMO DOMAIN-CONTAINING PROTEIN LHP1"/>
    <property type="match status" value="1"/>
</dbReference>
<feature type="region of interest" description="Disordered" evidence="3">
    <location>
        <begin position="158"/>
        <end position="189"/>
    </location>
</feature>
<dbReference type="InterPro" id="IPR044251">
    <property type="entry name" value="LHP1-like"/>
</dbReference>
<feature type="compositionally biased region" description="Basic residues" evidence="3">
    <location>
        <begin position="324"/>
        <end position="335"/>
    </location>
</feature>
<dbReference type="GO" id="GO:0000792">
    <property type="term" value="C:heterochromatin"/>
    <property type="evidence" value="ECO:0007669"/>
    <property type="project" value="UniProtKB-ARBA"/>
</dbReference>
<dbReference type="CDD" id="cd00024">
    <property type="entry name" value="CD_CSD"/>
    <property type="match status" value="1"/>
</dbReference>
<feature type="compositionally biased region" description="Polar residues" evidence="3">
    <location>
        <begin position="250"/>
        <end position="260"/>
    </location>
</feature>
<dbReference type="InterPro" id="IPR000953">
    <property type="entry name" value="Chromo/chromo_shadow_dom"/>
</dbReference>
<evidence type="ECO:0000256" key="2">
    <source>
        <dbReference type="ARBA" id="ARBA00023242"/>
    </source>
</evidence>
<feature type="domain" description="Chromo" evidence="4">
    <location>
        <begin position="107"/>
        <end position="166"/>
    </location>
</feature>
<protein>
    <recommendedName>
        <fullName evidence="4">Chromo domain-containing protein</fullName>
    </recommendedName>
</protein>
<reference evidence="5 6" key="1">
    <citation type="journal article" date="2019" name="G3 (Bethesda)">
        <title>Sequencing of a Wild Apple (Malus baccata) Genome Unravels the Differences Between Cultivated and Wild Apple Species Regarding Disease Resistance and Cold Tolerance.</title>
        <authorList>
            <person name="Chen X."/>
        </authorList>
    </citation>
    <scope>NUCLEOTIDE SEQUENCE [LARGE SCALE GENOMIC DNA]</scope>
    <source>
        <strain evidence="6">cv. Shandingzi</strain>
        <tissue evidence="5">Leaves</tissue>
    </source>
</reference>
<evidence type="ECO:0000259" key="4">
    <source>
        <dbReference type="PROSITE" id="PS50013"/>
    </source>
</evidence>
<dbReference type="Proteomes" id="UP000315295">
    <property type="component" value="Unassembled WGS sequence"/>
</dbReference>
<dbReference type="STRING" id="106549.A0A540NH74"/>
<evidence type="ECO:0000313" key="6">
    <source>
        <dbReference type="Proteomes" id="UP000315295"/>
    </source>
</evidence>
<feature type="region of interest" description="Disordered" evidence="3">
    <location>
        <begin position="242"/>
        <end position="271"/>
    </location>
</feature>
<keyword evidence="2" id="KW-0539">Nucleus</keyword>
<dbReference type="GO" id="GO:0005634">
    <property type="term" value="C:nucleus"/>
    <property type="evidence" value="ECO:0007669"/>
    <property type="project" value="UniProtKB-SubCell"/>
</dbReference>
<comment type="subcellular location">
    <subcellularLocation>
        <location evidence="1">Nucleus</location>
    </subcellularLocation>
</comment>
<dbReference type="InterPro" id="IPR023780">
    <property type="entry name" value="Chromo_domain"/>
</dbReference>
<proteinExistence type="predicted"/>
<dbReference type="SMART" id="SM00300">
    <property type="entry name" value="ChSh"/>
    <property type="match status" value="1"/>
</dbReference>
<evidence type="ECO:0000256" key="3">
    <source>
        <dbReference type="SAM" id="MobiDB-lite"/>
    </source>
</evidence>
<accession>A0A540NH74</accession>
<feature type="compositionally biased region" description="Basic residues" evidence="3">
    <location>
        <begin position="160"/>
        <end position="170"/>
    </location>
</feature>
<feature type="region of interest" description="Disordered" evidence="3">
    <location>
        <begin position="297"/>
        <end position="386"/>
    </location>
</feature>
<dbReference type="InterPro" id="IPR008251">
    <property type="entry name" value="Chromo_shadow_dom"/>
</dbReference>
<feature type="region of interest" description="Disordered" evidence="3">
    <location>
        <begin position="29"/>
        <end position="99"/>
    </location>
</feature>
<gene>
    <name evidence="5" type="ORF">C1H46_003988</name>
</gene>
<evidence type="ECO:0000256" key="1">
    <source>
        <dbReference type="ARBA" id="ARBA00004123"/>
    </source>
</evidence>
<dbReference type="PROSITE" id="PS00598">
    <property type="entry name" value="CHROMO_1"/>
    <property type="match status" value="1"/>
</dbReference>
<dbReference type="AlphaFoldDB" id="A0A540NH74"/>
<dbReference type="InterPro" id="IPR023779">
    <property type="entry name" value="Chromodomain_CS"/>
</dbReference>
<dbReference type="PANTHER" id="PTHR47240:SF2">
    <property type="entry name" value="CHROMO DOMAIN-CONTAINING PROTEIN LHP1"/>
    <property type="match status" value="1"/>
</dbReference>
<feature type="compositionally biased region" description="Polar residues" evidence="3">
    <location>
        <begin position="339"/>
        <end position="355"/>
    </location>
</feature>
<sequence length="456" mass="50430">MRTKVGRREIWDNNWKDAMPAAGAVLVRDAGNNHPDAPFALHQQQASAAAQEQEHQEEPQATQEDGDGDGDGEAEEDADDEGGGDGDGEAGADDENRERNKLDDGFYEIEAIRRKRVRKGQLQYLIKWRGWPETANTWEPLDNLQSIADVVEAFEESLRTGKHRKRKRKQGTPLSQPKKRQQRSSDPIPIYNMTDVEIGIVDKALSSTALNCSKLVGLPPPQQPVVLARDGENDGHVNNIEATKKVNAENGCSNTSQQNGGRREENEDDPKLSELRATTFTNVVNWDKVSVPFQEAKAPEVNGPTDGLSKVDCAEPVQSNRSTGAKRRKSSSVKRFKQESQVSELGATPNATTRVSVRYGGRGSQSGAENLDYAGGNSSRRNKIDESRNAVRITKIIKPIGYSTSVSNDVQDVLVTFKAMRSDGSEVIVDNKSLKVNHPLLLIDFYEQHLRYNPTF</sequence>
<comment type="caution">
    <text evidence="5">The sequence shown here is derived from an EMBL/GenBank/DDBJ whole genome shotgun (WGS) entry which is preliminary data.</text>
</comment>
<dbReference type="GO" id="GO:0031507">
    <property type="term" value="P:heterochromatin formation"/>
    <property type="evidence" value="ECO:0007669"/>
    <property type="project" value="InterPro"/>
</dbReference>
<feature type="compositionally biased region" description="Basic and acidic residues" evidence="3">
    <location>
        <begin position="261"/>
        <end position="271"/>
    </location>
</feature>
<dbReference type="InterPro" id="IPR016197">
    <property type="entry name" value="Chromo-like_dom_sf"/>
</dbReference>
<keyword evidence="6" id="KW-1185">Reference proteome</keyword>
<organism evidence="5 6">
    <name type="scientific">Malus baccata</name>
    <name type="common">Siberian crab apple</name>
    <name type="synonym">Pyrus baccata</name>
    <dbReference type="NCBI Taxonomy" id="106549"/>
    <lineage>
        <taxon>Eukaryota</taxon>
        <taxon>Viridiplantae</taxon>
        <taxon>Streptophyta</taxon>
        <taxon>Embryophyta</taxon>
        <taxon>Tracheophyta</taxon>
        <taxon>Spermatophyta</taxon>
        <taxon>Magnoliopsida</taxon>
        <taxon>eudicotyledons</taxon>
        <taxon>Gunneridae</taxon>
        <taxon>Pentapetalae</taxon>
        <taxon>rosids</taxon>
        <taxon>fabids</taxon>
        <taxon>Rosales</taxon>
        <taxon>Rosaceae</taxon>
        <taxon>Amygdaloideae</taxon>
        <taxon>Maleae</taxon>
        <taxon>Malus</taxon>
    </lineage>
</organism>
<evidence type="ECO:0000313" key="5">
    <source>
        <dbReference type="EMBL" id="TQE10391.1"/>
    </source>
</evidence>
<feature type="compositionally biased region" description="Acidic residues" evidence="3">
    <location>
        <begin position="64"/>
        <end position="93"/>
    </location>
</feature>
<dbReference type="PROSITE" id="PS50013">
    <property type="entry name" value="CHROMO_2"/>
    <property type="match status" value="1"/>
</dbReference>
<dbReference type="SUPFAM" id="SSF54160">
    <property type="entry name" value="Chromo domain-like"/>
    <property type="match status" value="1"/>
</dbReference>
<dbReference type="Pfam" id="PF00385">
    <property type="entry name" value="Chromo"/>
    <property type="match status" value="1"/>
</dbReference>
<dbReference type="SMR" id="A0A540NH74"/>